<evidence type="ECO:0000259" key="2">
    <source>
        <dbReference type="Pfam" id="PF20182"/>
    </source>
</evidence>
<keyword evidence="1" id="KW-1133">Transmembrane helix</keyword>
<proteinExistence type="predicted"/>
<dbReference type="Proteomes" id="UP000297472">
    <property type="component" value="Unassembled WGS sequence"/>
</dbReference>
<feature type="domain" description="DUF6545" evidence="2">
    <location>
        <begin position="245"/>
        <end position="301"/>
    </location>
</feature>
<feature type="transmembrane region" description="Helical" evidence="1">
    <location>
        <begin position="135"/>
        <end position="159"/>
    </location>
</feature>
<name>A0A4Y8K0E8_9MICO</name>
<dbReference type="AlphaFoldDB" id="A0A4Y8K0E8"/>
<gene>
    <name evidence="3" type="ORF">E3T49_03685</name>
</gene>
<keyword evidence="1" id="KW-0812">Transmembrane</keyword>
<keyword evidence="1" id="KW-0472">Membrane</keyword>
<sequence>MQVILVTVSVVLWVAVAVCVPSFVRGQRRLLFWVLSALATTLTLQPDVVYYRIDPLIGGVHVTYFIFHATAIISVALVSNLVQEAIAPHGLTRRRMRATAVFAGSIILVQAILFFGGDWHLTDDIRQPFLSRVDYALYAASTWITMAFFSVSVAVACLSDRRTQRRTVTRIALGSLVFGCFWILVYTMISLGSAAASLTLGSFVFSGWLLFLYQLSLLGALISLAVGLSLTAAVDSIRFTGNAVQDRRLLWRVTPLWERVLAGSPELSIERHLSRPGLLVVRSPGAHLYRRYVEIRDSMLLEPGQHLSAGEQRLIDQVEDHVRTRPPAFASPVSVTQQRISSGPNNHE</sequence>
<dbReference type="InterPro" id="IPR046675">
    <property type="entry name" value="DUF6545"/>
</dbReference>
<keyword evidence="4" id="KW-1185">Reference proteome</keyword>
<protein>
    <recommendedName>
        <fullName evidence="2">DUF6545 domain-containing protein</fullName>
    </recommendedName>
</protein>
<dbReference type="RefSeq" id="WP_134423545.1">
    <property type="nucleotide sequence ID" value="NZ_SOHA01000005.1"/>
</dbReference>
<feature type="transmembrane region" description="Helical" evidence="1">
    <location>
        <begin position="65"/>
        <end position="86"/>
    </location>
</feature>
<accession>A0A4Y8K0E8</accession>
<dbReference type="Pfam" id="PF20182">
    <property type="entry name" value="DUF6545"/>
    <property type="match status" value="1"/>
</dbReference>
<reference evidence="3 4" key="1">
    <citation type="submission" date="2019-03" db="EMBL/GenBank/DDBJ databases">
        <title>Genomics of glacier-inhabiting Cryobacterium strains.</title>
        <authorList>
            <person name="Liu Q."/>
            <person name="Xin Y.-H."/>
        </authorList>
    </citation>
    <scope>NUCLEOTIDE SEQUENCE [LARGE SCALE GENOMIC DNA]</scope>
    <source>
        <strain evidence="3 4">TMT1-51</strain>
    </source>
</reference>
<evidence type="ECO:0000313" key="4">
    <source>
        <dbReference type="Proteomes" id="UP000297472"/>
    </source>
</evidence>
<dbReference type="OrthoDB" id="4925184at2"/>
<feature type="transmembrane region" description="Helical" evidence="1">
    <location>
        <begin position="171"/>
        <end position="196"/>
    </location>
</feature>
<feature type="transmembrane region" description="Helical" evidence="1">
    <location>
        <begin position="208"/>
        <end position="230"/>
    </location>
</feature>
<feature type="transmembrane region" description="Helical" evidence="1">
    <location>
        <begin position="98"/>
        <end position="115"/>
    </location>
</feature>
<evidence type="ECO:0000313" key="3">
    <source>
        <dbReference type="EMBL" id="TFD33390.1"/>
    </source>
</evidence>
<feature type="transmembrane region" description="Helical" evidence="1">
    <location>
        <begin position="6"/>
        <end position="24"/>
    </location>
</feature>
<dbReference type="EMBL" id="SOHA01000005">
    <property type="protein sequence ID" value="TFD33390.1"/>
    <property type="molecule type" value="Genomic_DNA"/>
</dbReference>
<organism evidence="3 4">
    <name type="scientific">Cryobacterium cryoconiti</name>
    <dbReference type="NCBI Taxonomy" id="1259239"/>
    <lineage>
        <taxon>Bacteria</taxon>
        <taxon>Bacillati</taxon>
        <taxon>Actinomycetota</taxon>
        <taxon>Actinomycetes</taxon>
        <taxon>Micrococcales</taxon>
        <taxon>Microbacteriaceae</taxon>
        <taxon>Cryobacterium</taxon>
    </lineage>
</organism>
<comment type="caution">
    <text evidence="3">The sequence shown here is derived from an EMBL/GenBank/DDBJ whole genome shotgun (WGS) entry which is preliminary data.</text>
</comment>
<evidence type="ECO:0000256" key="1">
    <source>
        <dbReference type="SAM" id="Phobius"/>
    </source>
</evidence>
<feature type="transmembrane region" description="Helical" evidence="1">
    <location>
        <begin position="31"/>
        <end position="53"/>
    </location>
</feature>